<feature type="compositionally biased region" description="Low complexity" evidence="1">
    <location>
        <begin position="261"/>
        <end position="272"/>
    </location>
</feature>
<comment type="caution">
    <text evidence="2">The sequence shown here is derived from an EMBL/GenBank/DDBJ whole genome shotgun (WGS) entry which is preliminary data.</text>
</comment>
<feature type="compositionally biased region" description="Low complexity" evidence="1">
    <location>
        <begin position="308"/>
        <end position="323"/>
    </location>
</feature>
<dbReference type="PANTHER" id="PTHR47481:SF22">
    <property type="entry name" value="RETROTRANSPOSON GAG DOMAIN-CONTAINING PROTEIN"/>
    <property type="match status" value="1"/>
</dbReference>
<reference evidence="2 3" key="1">
    <citation type="submission" date="2019-09" db="EMBL/GenBank/DDBJ databases">
        <authorList>
            <person name="Ou C."/>
        </authorList>
    </citation>
    <scope>NUCLEOTIDE SEQUENCE [LARGE SCALE GENOMIC DNA]</scope>
    <source>
        <strain evidence="2">S2</strain>
        <tissue evidence="2">Leaf</tissue>
    </source>
</reference>
<evidence type="ECO:0000313" key="3">
    <source>
        <dbReference type="Proteomes" id="UP000327157"/>
    </source>
</evidence>
<reference evidence="2 3" key="3">
    <citation type="submission" date="2019-11" db="EMBL/GenBank/DDBJ databases">
        <title>A de novo genome assembly of a pear dwarfing rootstock.</title>
        <authorList>
            <person name="Wang F."/>
            <person name="Wang J."/>
            <person name="Li S."/>
            <person name="Zhang Y."/>
            <person name="Fang M."/>
            <person name="Ma L."/>
            <person name="Zhao Y."/>
            <person name="Jiang S."/>
        </authorList>
    </citation>
    <scope>NUCLEOTIDE SEQUENCE [LARGE SCALE GENOMIC DNA]</scope>
    <source>
        <strain evidence="2">S2</strain>
        <tissue evidence="2">Leaf</tissue>
    </source>
</reference>
<keyword evidence="3" id="KW-1185">Reference proteome</keyword>
<proteinExistence type="predicted"/>
<dbReference type="EMBL" id="SMOL01000458">
    <property type="protein sequence ID" value="KAB2613075.1"/>
    <property type="molecule type" value="Genomic_DNA"/>
</dbReference>
<dbReference type="AlphaFoldDB" id="A0A5N5GC85"/>
<reference evidence="3" key="2">
    <citation type="submission" date="2019-10" db="EMBL/GenBank/DDBJ databases">
        <title>A de novo genome assembly of a pear dwarfing rootstock.</title>
        <authorList>
            <person name="Wang F."/>
            <person name="Wang J."/>
            <person name="Li S."/>
            <person name="Zhang Y."/>
            <person name="Fang M."/>
            <person name="Ma L."/>
            <person name="Zhao Y."/>
            <person name="Jiang S."/>
        </authorList>
    </citation>
    <scope>NUCLEOTIDE SEQUENCE [LARGE SCALE GENOMIC DNA]</scope>
</reference>
<feature type="region of interest" description="Disordered" evidence="1">
    <location>
        <begin position="302"/>
        <end position="329"/>
    </location>
</feature>
<feature type="region of interest" description="Disordered" evidence="1">
    <location>
        <begin position="230"/>
        <end position="272"/>
    </location>
</feature>
<dbReference type="PANTHER" id="PTHR47481">
    <property type="match status" value="1"/>
</dbReference>
<dbReference type="OrthoDB" id="1749636at2759"/>
<evidence type="ECO:0000256" key="1">
    <source>
        <dbReference type="SAM" id="MobiDB-lite"/>
    </source>
</evidence>
<protein>
    <submittedName>
        <fullName evidence="2">FK506-binding protein 5-like</fullName>
    </submittedName>
</protein>
<sequence>MAIVGRCLARLLGLAAAAGITNSLEIVVEAMVPSAVLVLGGISVKIESLLGMITIKLREDNFGYNFFDFFSGESQCPPKYIINTEIGVTKEITTAYEESIKTSLFSLLIATLSDEAIDYEIYASIFVVRVNQLKTEFHTAQKGADFVDKYLLQLKAIKDQLVAAGEKIIENDLVIATLSGLPPEFEMIKTVILARDAPSSMKDFRAQLIGAEGSIESRLTTLSSSMSAMYVQGNGSNTQGSQGNAQGYEQGESSNAHRSQGRNNYNGGNNNRRYNFNIRKFSGGYNGGNNNYRSYSTFGNDGKGVQNGGSQSSFSGNGSKQGNTWSGDTNYRNAISSECQICSRRGHTTPNCYLRADNNQSSGWFLCTTNNMIL</sequence>
<organism evidence="2 3">
    <name type="scientific">Pyrus ussuriensis x Pyrus communis</name>
    <dbReference type="NCBI Taxonomy" id="2448454"/>
    <lineage>
        <taxon>Eukaryota</taxon>
        <taxon>Viridiplantae</taxon>
        <taxon>Streptophyta</taxon>
        <taxon>Embryophyta</taxon>
        <taxon>Tracheophyta</taxon>
        <taxon>Spermatophyta</taxon>
        <taxon>Magnoliopsida</taxon>
        <taxon>eudicotyledons</taxon>
        <taxon>Gunneridae</taxon>
        <taxon>Pentapetalae</taxon>
        <taxon>rosids</taxon>
        <taxon>fabids</taxon>
        <taxon>Rosales</taxon>
        <taxon>Rosaceae</taxon>
        <taxon>Amygdaloideae</taxon>
        <taxon>Maleae</taxon>
        <taxon>Pyrus</taxon>
    </lineage>
</organism>
<feature type="compositionally biased region" description="Low complexity" evidence="1">
    <location>
        <begin position="232"/>
        <end position="247"/>
    </location>
</feature>
<gene>
    <name evidence="2" type="ORF">D8674_035391</name>
</gene>
<dbReference type="Proteomes" id="UP000327157">
    <property type="component" value="Chromosome 9"/>
</dbReference>
<evidence type="ECO:0000313" key="2">
    <source>
        <dbReference type="EMBL" id="KAB2613075.1"/>
    </source>
</evidence>
<accession>A0A5N5GC85</accession>
<name>A0A5N5GC85_9ROSA</name>